<dbReference type="EMBL" id="WOWK01000074">
    <property type="protein sequence ID" value="KAF0321150.1"/>
    <property type="molecule type" value="Genomic_DNA"/>
</dbReference>
<accession>A0A8H3W7A0</accession>
<organism evidence="2 3">
    <name type="scientific">Colletotrichum asianum</name>
    <dbReference type="NCBI Taxonomy" id="702518"/>
    <lineage>
        <taxon>Eukaryota</taxon>
        <taxon>Fungi</taxon>
        <taxon>Dikarya</taxon>
        <taxon>Ascomycota</taxon>
        <taxon>Pezizomycotina</taxon>
        <taxon>Sordariomycetes</taxon>
        <taxon>Hypocreomycetidae</taxon>
        <taxon>Glomerellales</taxon>
        <taxon>Glomerellaceae</taxon>
        <taxon>Colletotrichum</taxon>
        <taxon>Colletotrichum gloeosporioides species complex</taxon>
    </lineage>
</organism>
<sequence length="186" mass="19955">SDTGYIPPTESRPWGLEIGNGPRTTPRCHPFDIHCHRSGPVCNGSIDAEIITLNCVTSPADWPLAATPRETPPTSAKTCDGHGSVESNSVSTPAIAPLPQPVSVAVKVRVHSRGAGSSIHSSSSTWRARFLRQRCHGDLKPHFWLLILHSAGADDAADAIVYPYQALEVATLMGKAKRAWLPRSGH</sequence>
<feature type="region of interest" description="Disordered" evidence="1">
    <location>
        <begin position="66"/>
        <end position="96"/>
    </location>
</feature>
<name>A0A8H3W7A0_9PEZI</name>
<evidence type="ECO:0000256" key="1">
    <source>
        <dbReference type="SAM" id="MobiDB-lite"/>
    </source>
</evidence>
<keyword evidence="3" id="KW-1185">Reference proteome</keyword>
<dbReference type="AlphaFoldDB" id="A0A8H3W7A0"/>
<evidence type="ECO:0000313" key="2">
    <source>
        <dbReference type="EMBL" id="KAF0321150.1"/>
    </source>
</evidence>
<comment type="caution">
    <text evidence="2">The sequence shown here is derived from an EMBL/GenBank/DDBJ whole genome shotgun (WGS) entry which is preliminary data.</text>
</comment>
<gene>
    <name evidence="2" type="ORF">GQ607_011555</name>
</gene>
<feature type="non-terminal residue" evidence="2">
    <location>
        <position position="1"/>
    </location>
</feature>
<reference evidence="2 3" key="1">
    <citation type="submission" date="2019-12" db="EMBL/GenBank/DDBJ databases">
        <title>A genome sequence resource for the geographically widespread anthracnose pathogen Colletotrichum asianum.</title>
        <authorList>
            <person name="Meng Y."/>
        </authorList>
    </citation>
    <scope>NUCLEOTIDE SEQUENCE [LARGE SCALE GENOMIC DNA]</scope>
    <source>
        <strain evidence="2 3">ICMP 18580</strain>
    </source>
</reference>
<proteinExistence type="predicted"/>
<dbReference type="Proteomes" id="UP000434172">
    <property type="component" value="Unassembled WGS sequence"/>
</dbReference>
<protein>
    <submittedName>
        <fullName evidence="2">Uncharacterized protein</fullName>
    </submittedName>
</protein>
<evidence type="ECO:0000313" key="3">
    <source>
        <dbReference type="Proteomes" id="UP000434172"/>
    </source>
</evidence>